<dbReference type="AlphaFoldDB" id="A0A2A2A9E7"/>
<keyword evidence="1" id="KW-0472">Membrane</keyword>
<reference evidence="2 3" key="1">
    <citation type="submission" date="2017-08" db="EMBL/GenBank/DDBJ databases">
        <title>WGS of Clinical strains of the CDC Group NO-1 linked to zoonotic infections in humans.</title>
        <authorList>
            <person name="Bernier A.-M."/>
            <person name="Bernard K."/>
        </authorList>
    </citation>
    <scope>NUCLEOTIDE SEQUENCE [LARGE SCALE GENOMIC DNA]</scope>
    <source>
        <strain evidence="2 3">NML03-0146</strain>
    </source>
</reference>
<protein>
    <recommendedName>
        <fullName evidence="4">TIGR04222 domain-containing membrane protein</fullName>
    </recommendedName>
</protein>
<proteinExistence type="predicted"/>
<evidence type="ECO:0000313" key="3">
    <source>
        <dbReference type="Proteomes" id="UP000217999"/>
    </source>
</evidence>
<evidence type="ECO:0008006" key="4">
    <source>
        <dbReference type="Google" id="ProtNLM"/>
    </source>
</evidence>
<organism evidence="2 3">
    <name type="scientific">Vandammella animalimorsus</name>
    <dbReference type="NCBI Taxonomy" id="2029117"/>
    <lineage>
        <taxon>Bacteria</taxon>
        <taxon>Pseudomonadati</taxon>
        <taxon>Pseudomonadota</taxon>
        <taxon>Betaproteobacteria</taxon>
        <taxon>Burkholderiales</taxon>
        <taxon>Comamonadaceae</taxon>
        <taxon>Vandammella</taxon>
    </lineage>
</organism>
<gene>
    <name evidence="2" type="ORF">CK620_04315</name>
</gene>
<feature type="transmembrane region" description="Helical" evidence="1">
    <location>
        <begin position="403"/>
        <end position="421"/>
    </location>
</feature>
<dbReference type="Proteomes" id="UP000217999">
    <property type="component" value="Unassembled WGS sequence"/>
</dbReference>
<evidence type="ECO:0000256" key="1">
    <source>
        <dbReference type="SAM" id="Phobius"/>
    </source>
</evidence>
<name>A0A2A2A9E7_9BURK</name>
<keyword evidence="1" id="KW-1133">Transmembrane helix</keyword>
<dbReference type="EMBL" id="NSJF01000002">
    <property type="protein sequence ID" value="PAT35145.1"/>
    <property type="molecule type" value="Genomic_DNA"/>
</dbReference>
<feature type="transmembrane region" description="Helical" evidence="1">
    <location>
        <begin position="206"/>
        <end position="229"/>
    </location>
</feature>
<evidence type="ECO:0000313" key="2">
    <source>
        <dbReference type="EMBL" id="PAT35145.1"/>
    </source>
</evidence>
<feature type="transmembrane region" description="Helical" evidence="1">
    <location>
        <begin position="377"/>
        <end position="397"/>
    </location>
</feature>
<comment type="caution">
    <text evidence="2">The sequence shown here is derived from an EMBL/GenBank/DDBJ whole genome shotgun (WGS) entry which is preliminary data.</text>
</comment>
<dbReference type="NCBIfam" id="TIGR04222">
    <property type="entry name" value="near_uncomplex"/>
    <property type="match status" value="1"/>
</dbReference>
<accession>A0A2A2A9E7</accession>
<keyword evidence="1" id="KW-0812">Transmembrane</keyword>
<dbReference type="InterPro" id="IPR026467">
    <property type="entry name" value="Ser/Gly_Cys_C_dom"/>
</dbReference>
<feature type="transmembrane region" description="Helical" evidence="1">
    <location>
        <begin position="235"/>
        <end position="255"/>
    </location>
</feature>
<sequence>MPRQRFFAQKLSKGAGMNDHTRAQAGPADALWQRLQGWRPQDEGFARHLELRLRQRHGWDAAYAARAVQEYRRFMWLLVTHQGAQCPSEAVDAVWHEHLLDSQTYFEQFCPQVLQVTMHHVPNRGGACESQRHRDNYARTLQAYAQAFGAAPPPDIWPAPAQRWQAAAAVAQRPHWRIPKPRWWPARGQPRQQQEYKRSGGWGGGWIGRAAWALGLAAWMAGCAQLTAAQPQQRMSGPLFLLLYGLAMLALLWYARHLHWRLRPARHKALPARAPQLYELAFLAGGPYRVAHTVAAELWHAGHVHWHEGAWRRAAPLAQPDALQRKVAAALLNGESGAQAVMQLKPEIRDLQQRLWQQGWLQAPQRRQWYRPWDAKLLALGYAALALVGVLRVISGWQLQRPVGFLLALLLLLLVAPLLWWRHLRPSRLTLEGQAVLQAQRERLAQLERSDDPKQARQAHLPWALALLGGAALHGMAAAAPLQGAFMQPPAAQAGQGGAGCGGIAGSGSSGSDGGGCGGGCGGCGG</sequence>